<dbReference type="AlphaFoldDB" id="A0A9D3W350"/>
<comment type="caution">
    <text evidence="1">The sequence shown here is derived from an EMBL/GenBank/DDBJ whole genome shotgun (WGS) entry which is preliminary data.</text>
</comment>
<reference evidence="1 2" key="1">
    <citation type="journal article" date="2021" name="Plant Biotechnol. J.">
        <title>Multi-omics assisted identification of the key and species-specific regulatory components of drought-tolerant mechanisms in Gossypium stocksii.</title>
        <authorList>
            <person name="Yu D."/>
            <person name="Ke L."/>
            <person name="Zhang D."/>
            <person name="Wu Y."/>
            <person name="Sun Y."/>
            <person name="Mei J."/>
            <person name="Sun J."/>
            <person name="Sun Y."/>
        </authorList>
    </citation>
    <scope>NUCLEOTIDE SEQUENCE [LARGE SCALE GENOMIC DNA]</scope>
    <source>
        <strain evidence="2">cv. E1</strain>
        <tissue evidence="1">Leaf</tissue>
    </source>
</reference>
<name>A0A9D3W350_9ROSI</name>
<proteinExistence type="predicted"/>
<evidence type="ECO:0000313" key="2">
    <source>
        <dbReference type="Proteomes" id="UP000828251"/>
    </source>
</evidence>
<gene>
    <name evidence="1" type="ORF">J1N35_011610</name>
</gene>
<dbReference type="EMBL" id="JAIQCV010000004">
    <property type="protein sequence ID" value="KAH1107842.1"/>
    <property type="molecule type" value="Genomic_DNA"/>
</dbReference>
<feature type="non-terminal residue" evidence="1">
    <location>
        <position position="1"/>
    </location>
</feature>
<keyword evidence="2" id="KW-1185">Reference proteome</keyword>
<organism evidence="1 2">
    <name type="scientific">Gossypium stocksii</name>
    <dbReference type="NCBI Taxonomy" id="47602"/>
    <lineage>
        <taxon>Eukaryota</taxon>
        <taxon>Viridiplantae</taxon>
        <taxon>Streptophyta</taxon>
        <taxon>Embryophyta</taxon>
        <taxon>Tracheophyta</taxon>
        <taxon>Spermatophyta</taxon>
        <taxon>Magnoliopsida</taxon>
        <taxon>eudicotyledons</taxon>
        <taxon>Gunneridae</taxon>
        <taxon>Pentapetalae</taxon>
        <taxon>rosids</taxon>
        <taxon>malvids</taxon>
        <taxon>Malvales</taxon>
        <taxon>Malvaceae</taxon>
        <taxon>Malvoideae</taxon>
        <taxon>Gossypium</taxon>
    </lineage>
</organism>
<evidence type="ECO:0000313" key="1">
    <source>
        <dbReference type="EMBL" id="KAH1107842.1"/>
    </source>
</evidence>
<sequence>IANVPLTNAEDITPNKCGRIRIIFAKLRGIGIALTTQQSQTFTTTFVPIASPLITRGSFD</sequence>
<accession>A0A9D3W350</accession>
<protein>
    <submittedName>
        <fullName evidence="1">Uncharacterized protein</fullName>
    </submittedName>
</protein>
<dbReference type="Proteomes" id="UP000828251">
    <property type="component" value="Unassembled WGS sequence"/>
</dbReference>